<accession>A0A8I0DT40</accession>
<evidence type="ECO:0000256" key="2">
    <source>
        <dbReference type="ARBA" id="ARBA00023125"/>
    </source>
</evidence>
<dbReference type="InterPro" id="IPR037923">
    <property type="entry name" value="HTH-like"/>
</dbReference>
<gene>
    <name evidence="5" type="ORF">H8S54_15605</name>
</gene>
<keyword evidence="3" id="KW-0804">Transcription</keyword>
<dbReference type="EMBL" id="JACOOT010000037">
    <property type="protein sequence ID" value="MBC5652493.1"/>
    <property type="molecule type" value="Genomic_DNA"/>
</dbReference>
<dbReference type="AlphaFoldDB" id="A0A8I0DT40"/>
<dbReference type="CDD" id="cd02208">
    <property type="entry name" value="cupin_RmlC-like"/>
    <property type="match status" value="1"/>
</dbReference>
<keyword evidence="6" id="KW-1185">Reference proteome</keyword>
<protein>
    <submittedName>
        <fullName evidence="5">Helix-turn-helix transcriptional regulator</fullName>
    </submittedName>
</protein>
<dbReference type="Gene3D" id="1.10.10.60">
    <property type="entry name" value="Homeodomain-like"/>
    <property type="match status" value="2"/>
</dbReference>
<reference evidence="5 6" key="1">
    <citation type="submission" date="2020-08" db="EMBL/GenBank/DDBJ databases">
        <title>Genome public.</title>
        <authorList>
            <person name="Liu C."/>
            <person name="Sun Q."/>
        </authorList>
    </citation>
    <scope>NUCLEOTIDE SEQUENCE [LARGE SCALE GENOMIC DNA]</scope>
    <source>
        <strain evidence="5 6">BX17</strain>
    </source>
</reference>
<dbReference type="SUPFAM" id="SSF51215">
    <property type="entry name" value="Regulatory protein AraC"/>
    <property type="match status" value="1"/>
</dbReference>
<dbReference type="GO" id="GO:0003700">
    <property type="term" value="F:DNA-binding transcription factor activity"/>
    <property type="evidence" value="ECO:0007669"/>
    <property type="project" value="InterPro"/>
</dbReference>
<dbReference type="Pfam" id="PF12833">
    <property type="entry name" value="HTH_18"/>
    <property type="match status" value="1"/>
</dbReference>
<evidence type="ECO:0000313" key="5">
    <source>
        <dbReference type="EMBL" id="MBC5652493.1"/>
    </source>
</evidence>
<dbReference type="PROSITE" id="PS01124">
    <property type="entry name" value="HTH_ARAC_FAMILY_2"/>
    <property type="match status" value="1"/>
</dbReference>
<feature type="domain" description="HTH araC/xylS-type" evidence="4">
    <location>
        <begin position="218"/>
        <end position="316"/>
    </location>
</feature>
<dbReference type="PROSITE" id="PS00041">
    <property type="entry name" value="HTH_ARAC_FAMILY_1"/>
    <property type="match status" value="1"/>
</dbReference>
<sequence length="325" mass="37855">MYHPQSPELKEASPHGTQSFPCAFYQTQMSGHGFMVKHHWHKEAEILYFPGGNFRMEINMEAFDIRSECFYFINPGELHSVRAASTEVVQEYAVVFHPELLCSPFYDTVQSQLIQPLQNGQLHFPRSIEKEHPAFPRLRTIFLNIAEAFSHCSSPETLTTETEHFHLTSLRASGTVSVELADQLTIKASLLQFFALMSRYQLFSRTEKTDDHRVETIKTAITYIREHYQEKIYIRDLASLIGLNEQYFCRFFKKAIGLSPVEYLNEYRIRQAVRLLKDSSLPVTEVCLDCGYNNMGNFLREFRRYTGTTPLQYRKRSQTPEHINV</sequence>
<keyword evidence="2" id="KW-0238">DNA-binding</keyword>
<dbReference type="InterPro" id="IPR018060">
    <property type="entry name" value="HTH_AraC"/>
</dbReference>
<dbReference type="PANTHER" id="PTHR43280">
    <property type="entry name" value="ARAC-FAMILY TRANSCRIPTIONAL REGULATOR"/>
    <property type="match status" value="1"/>
</dbReference>
<organism evidence="5 6">
    <name type="scientific">Blautia segnis</name>
    <dbReference type="NCBI Taxonomy" id="2763030"/>
    <lineage>
        <taxon>Bacteria</taxon>
        <taxon>Bacillati</taxon>
        <taxon>Bacillota</taxon>
        <taxon>Clostridia</taxon>
        <taxon>Lachnospirales</taxon>
        <taxon>Lachnospiraceae</taxon>
        <taxon>Blautia</taxon>
    </lineage>
</organism>
<dbReference type="Proteomes" id="UP000652847">
    <property type="component" value="Unassembled WGS sequence"/>
</dbReference>
<dbReference type="InterPro" id="IPR018062">
    <property type="entry name" value="HTH_AraC-typ_CS"/>
</dbReference>
<dbReference type="SUPFAM" id="SSF46689">
    <property type="entry name" value="Homeodomain-like"/>
    <property type="match status" value="2"/>
</dbReference>
<dbReference type="InterPro" id="IPR003313">
    <property type="entry name" value="AraC-bd"/>
</dbReference>
<comment type="caution">
    <text evidence="5">The sequence shown here is derived from an EMBL/GenBank/DDBJ whole genome shotgun (WGS) entry which is preliminary data.</text>
</comment>
<dbReference type="GO" id="GO:0043565">
    <property type="term" value="F:sequence-specific DNA binding"/>
    <property type="evidence" value="ECO:0007669"/>
    <property type="project" value="InterPro"/>
</dbReference>
<proteinExistence type="predicted"/>
<dbReference type="PANTHER" id="PTHR43280:SF28">
    <property type="entry name" value="HTH-TYPE TRANSCRIPTIONAL ACTIVATOR RHAS"/>
    <property type="match status" value="1"/>
</dbReference>
<dbReference type="SMART" id="SM00342">
    <property type="entry name" value="HTH_ARAC"/>
    <property type="match status" value="1"/>
</dbReference>
<dbReference type="InterPro" id="IPR020449">
    <property type="entry name" value="Tscrpt_reg_AraC-type_HTH"/>
</dbReference>
<dbReference type="InterPro" id="IPR014710">
    <property type="entry name" value="RmlC-like_jellyroll"/>
</dbReference>
<dbReference type="Pfam" id="PF02311">
    <property type="entry name" value="AraC_binding"/>
    <property type="match status" value="1"/>
</dbReference>
<evidence type="ECO:0000259" key="4">
    <source>
        <dbReference type="PROSITE" id="PS01124"/>
    </source>
</evidence>
<evidence type="ECO:0000256" key="3">
    <source>
        <dbReference type="ARBA" id="ARBA00023163"/>
    </source>
</evidence>
<dbReference type="Gene3D" id="2.60.120.10">
    <property type="entry name" value="Jelly Rolls"/>
    <property type="match status" value="1"/>
</dbReference>
<dbReference type="InterPro" id="IPR009057">
    <property type="entry name" value="Homeodomain-like_sf"/>
</dbReference>
<evidence type="ECO:0000313" key="6">
    <source>
        <dbReference type="Proteomes" id="UP000652847"/>
    </source>
</evidence>
<name>A0A8I0DT40_9FIRM</name>
<dbReference type="RefSeq" id="WP_021924597.1">
    <property type="nucleotide sequence ID" value="NZ_JACOOT010000037.1"/>
</dbReference>
<keyword evidence="1" id="KW-0805">Transcription regulation</keyword>
<evidence type="ECO:0000256" key="1">
    <source>
        <dbReference type="ARBA" id="ARBA00023015"/>
    </source>
</evidence>
<dbReference type="PRINTS" id="PR00032">
    <property type="entry name" value="HTHARAC"/>
</dbReference>